<dbReference type="Proteomes" id="UP001172738">
    <property type="component" value="Unassembled WGS sequence"/>
</dbReference>
<dbReference type="EMBL" id="JAUHPV010000011">
    <property type="protein sequence ID" value="MDN4474094.1"/>
    <property type="molecule type" value="Genomic_DNA"/>
</dbReference>
<dbReference type="GO" id="GO:0008662">
    <property type="term" value="F:1-phosphofructokinase activity"/>
    <property type="evidence" value="ECO:0007669"/>
    <property type="project" value="UniProtKB-EC"/>
</dbReference>
<evidence type="ECO:0000256" key="7">
    <source>
        <dbReference type="ARBA" id="ARBA00022840"/>
    </source>
</evidence>
<dbReference type="Pfam" id="PF00294">
    <property type="entry name" value="PfkB"/>
    <property type="match status" value="1"/>
</dbReference>
<dbReference type="InterPro" id="IPR029056">
    <property type="entry name" value="Ribokinase-like"/>
</dbReference>
<dbReference type="NCBIfam" id="TIGR03168">
    <property type="entry name" value="1-PFK"/>
    <property type="match status" value="1"/>
</dbReference>
<evidence type="ECO:0000256" key="1">
    <source>
        <dbReference type="ARBA" id="ARBA00010688"/>
    </source>
</evidence>
<comment type="function">
    <text evidence="11">Catalyzes the ATP-dependent phosphorylation of fructose-l-phosphate to fructose-l,6-bisphosphate.</text>
</comment>
<evidence type="ECO:0000256" key="9">
    <source>
        <dbReference type="ARBA" id="ARBA00047745"/>
    </source>
</evidence>
<feature type="domain" description="Carbohydrate kinase PfkB" evidence="12">
    <location>
        <begin position="10"/>
        <end position="293"/>
    </location>
</feature>
<dbReference type="InterPro" id="IPR017583">
    <property type="entry name" value="Tagatose/fructose_Pkinase"/>
</dbReference>
<evidence type="ECO:0000256" key="5">
    <source>
        <dbReference type="ARBA" id="ARBA00022741"/>
    </source>
</evidence>
<dbReference type="PANTHER" id="PTHR46566">
    <property type="entry name" value="1-PHOSPHOFRUCTOKINASE-RELATED"/>
    <property type="match status" value="1"/>
</dbReference>
<dbReference type="RefSeq" id="WP_301130216.1">
    <property type="nucleotide sequence ID" value="NZ_JAUHPV010000011.1"/>
</dbReference>
<keyword evidence="6 11" id="KW-0418">Kinase</keyword>
<reference evidence="13" key="1">
    <citation type="submission" date="2023-06" db="EMBL/GenBank/DDBJ databases">
        <title>SYSU T00b26.</title>
        <authorList>
            <person name="Gao L."/>
            <person name="Fang B.-Z."/>
            <person name="Li W.-J."/>
        </authorList>
    </citation>
    <scope>NUCLEOTIDE SEQUENCE</scope>
    <source>
        <strain evidence="13">SYSU T00b26</strain>
    </source>
</reference>
<dbReference type="SUPFAM" id="SSF53613">
    <property type="entry name" value="Ribokinase-like"/>
    <property type="match status" value="1"/>
</dbReference>
<evidence type="ECO:0000313" key="13">
    <source>
        <dbReference type="EMBL" id="MDN4474094.1"/>
    </source>
</evidence>
<proteinExistence type="inferred from homology"/>
<dbReference type="PANTHER" id="PTHR46566:SF5">
    <property type="entry name" value="1-PHOSPHOFRUCTOKINASE"/>
    <property type="match status" value="1"/>
</dbReference>
<evidence type="ECO:0000256" key="6">
    <source>
        <dbReference type="ARBA" id="ARBA00022777"/>
    </source>
</evidence>
<evidence type="ECO:0000313" key="14">
    <source>
        <dbReference type="Proteomes" id="UP001172738"/>
    </source>
</evidence>
<dbReference type="InterPro" id="IPR022463">
    <property type="entry name" value="1-PFruKinase"/>
</dbReference>
<comment type="catalytic activity">
    <reaction evidence="9 11">
        <text>beta-D-fructose 1-phosphate + ATP = beta-D-fructose 1,6-bisphosphate + ADP + H(+)</text>
        <dbReference type="Rhea" id="RHEA:14213"/>
        <dbReference type="ChEBI" id="CHEBI:15378"/>
        <dbReference type="ChEBI" id="CHEBI:30616"/>
        <dbReference type="ChEBI" id="CHEBI:32966"/>
        <dbReference type="ChEBI" id="CHEBI:138881"/>
        <dbReference type="ChEBI" id="CHEBI:456216"/>
        <dbReference type="EC" id="2.7.1.56"/>
    </reaction>
</comment>
<dbReference type="EC" id="2.7.1.56" evidence="2 11"/>
<evidence type="ECO:0000259" key="12">
    <source>
        <dbReference type="Pfam" id="PF00294"/>
    </source>
</evidence>
<evidence type="ECO:0000256" key="4">
    <source>
        <dbReference type="ARBA" id="ARBA00022679"/>
    </source>
</evidence>
<dbReference type="CDD" id="cd01164">
    <property type="entry name" value="FruK_PfkB_like"/>
    <property type="match status" value="1"/>
</dbReference>
<dbReference type="PROSITE" id="PS00584">
    <property type="entry name" value="PFKB_KINASES_2"/>
    <property type="match status" value="1"/>
</dbReference>
<gene>
    <name evidence="13" type="primary">pfkB</name>
    <name evidence="13" type="ORF">QQX04_13920</name>
</gene>
<evidence type="ECO:0000256" key="10">
    <source>
        <dbReference type="PIRNR" id="PIRNR000535"/>
    </source>
</evidence>
<keyword evidence="7 11" id="KW-0067">ATP-binding</keyword>
<protein>
    <recommendedName>
        <fullName evidence="3 11">1-phosphofructokinase</fullName>
        <shortName evidence="11">Fru1PK</shortName>
        <ecNumber evidence="2 11">2.7.1.56</ecNumber>
    </recommendedName>
    <alternativeName>
        <fullName evidence="8 11">Fructose 1-phosphate kinase</fullName>
    </alternativeName>
</protein>
<comment type="similarity">
    <text evidence="1 11">Belongs to the carbohydrate kinase PfkB family.</text>
</comment>
<organism evidence="13 14">
    <name type="scientific">Demequina zhanjiangensis</name>
    <dbReference type="NCBI Taxonomy" id="3051659"/>
    <lineage>
        <taxon>Bacteria</taxon>
        <taxon>Bacillati</taxon>
        <taxon>Actinomycetota</taxon>
        <taxon>Actinomycetes</taxon>
        <taxon>Micrococcales</taxon>
        <taxon>Demequinaceae</taxon>
        <taxon>Demequina</taxon>
    </lineage>
</organism>
<dbReference type="InterPro" id="IPR002173">
    <property type="entry name" value="Carboh/pur_kinase_PfkB_CS"/>
</dbReference>
<dbReference type="NCBIfam" id="TIGR03828">
    <property type="entry name" value="pfkB"/>
    <property type="match status" value="1"/>
</dbReference>
<sequence>MIVTLTPNPSVDHALVIDELERGEVLRAADARLDAGGKGVNVSRALAANGAETVAVVPVGGHQGHLLADLLGATGVSHRDVPISGAIRMNVSVLEPDGTTTKLNEPGPVLSEAETRAMVDATLSAAEGAAWVAVCGSLPPGVSTDVYSDLADGVRARGARFVVDSSGAPFLAAVATKPNLIKPNHEELAELVGHDLPTLRDVLAAARELVTSGIEIVAVSLGADGALLVTEGDAAHAQAKVTTPVSTVGAGDCMLAGLLHGLASGLPISEALVGGVAWGSAAVALPGSSVPTPDDVRRVAPALSPELPLSLELGH</sequence>
<keyword evidence="14" id="KW-1185">Reference proteome</keyword>
<dbReference type="PIRSF" id="PIRSF000535">
    <property type="entry name" value="1PFK/6PFK/LacC"/>
    <property type="match status" value="1"/>
</dbReference>
<dbReference type="InterPro" id="IPR011611">
    <property type="entry name" value="PfkB_dom"/>
</dbReference>
<evidence type="ECO:0000256" key="2">
    <source>
        <dbReference type="ARBA" id="ARBA00012131"/>
    </source>
</evidence>
<comment type="caution">
    <text evidence="13">The sequence shown here is derived from an EMBL/GenBank/DDBJ whole genome shotgun (WGS) entry which is preliminary data.</text>
</comment>
<keyword evidence="4 10" id="KW-0808">Transferase</keyword>
<evidence type="ECO:0000256" key="3">
    <source>
        <dbReference type="ARBA" id="ARBA00013596"/>
    </source>
</evidence>
<name>A0ABT8G5T2_9MICO</name>
<dbReference type="Gene3D" id="3.40.1190.20">
    <property type="match status" value="1"/>
</dbReference>
<evidence type="ECO:0000256" key="8">
    <source>
        <dbReference type="ARBA" id="ARBA00032802"/>
    </source>
</evidence>
<evidence type="ECO:0000256" key="11">
    <source>
        <dbReference type="RuleBase" id="RU369061"/>
    </source>
</evidence>
<accession>A0ABT8G5T2</accession>
<keyword evidence="5 11" id="KW-0547">Nucleotide-binding</keyword>